<evidence type="ECO:0000313" key="5">
    <source>
        <dbReference type="Proteomes" id="UP000287101"/>
    </source>
</evidence>
<protein>
    <submittedName>
        <fullName evidence="4">Precorrin-6A reductase</fullName>
    </submittedName>
</protein>
<sequence length="251" mass="27999">MILLLGGTSDAEKIARQLIDLDESFIVSVATDYGLSVTKKYTDSIYLGRMDQEKMVEFIEKNNISLIIDSTHPFANLVSENAINASIETNTPYIRYERESCQEMDGVTYVSSISEACGLALKTNGKIYLTVGSKTMPEYVRLLPLDRVKTRVLPVVSVISELNKLGLNSDHIEALRGPFSEELNMSLLKNAQATVLITKESGSSGGIFEKVSACQKLGIPCIVIKRPKVIYPKVVYKIEEIAQWLKKEWQK</sequence>
<evidence type="ECO:0000256" key="1">
    <source>
        <dbReference type="ARBA" id="ARBA00004953"/>
    </source>
</evidence>
<evidence type="ECO:0000313" key="4">
    <source>
        <dbReference type="EMBL" id="RSU05098.1"/>
    </source>
</evidence>
<name>A0A430AD28_9ENTE</name>
<dbReference type="InterPro" id="IPR003723">
    <property type="entry name" value="Precorrin-6x_reduct"/>
</dbReference>
<organism evidence="4 5">
    <name type="scientific">Vagococcus fessus</name>
    <dbReference type="NCBI Taxonomy" id="120370"/>
    <lineage>
        <taxon>Bacteria</taxon>
        <taxon>Bacillati</taxon>
        <taxon>Bacillota</taxon>
        <taxon>Bacilli</taxon>
        <taxon>Lactobacillales</taxon>
        <taxon>Enterococcaceae</taxon>
        <taxon>Vagococcus</taxon>
    </lineage>
</organism>
<comment type="pathway">
    <text evidence="1">Cofactor biosynthesis; adenosylcobalamin biosynthesis.</text>
</comment>
<dbReference type="RefSeq" id="WP_126830985.1">
    <property type="nucleotide sequence ID" value="NZ_CBCRYB010000003.1"/>
</dbReference>
<dbReference type="Proteomes" id="UP000287101">
    <property type="component" value="Unassembled WGS sequence"/>
</dbReference>
<dbReference type="UniPathway" id="UPA00148"/>
<dbReference type="EMBL" id="NGJY01000001">
    <property type="protein sequence ID" value="RSU05098.1"/>
    <property type="molecule type" value="Genomic_DNA"/>
</dbReference>
<evidence type="ECO:0000256" key="2">
    <source>
        <dbReference type="ARBA" id="ARBA00022573"/>
    </source>
</evidence>
<dbReference type="PANTHER" id="PTHR36925">
    <property type="entry name" value="COBALT-PRECORRIN-6A REDUCTASE"/>
    <property type="match status" value="1"/>
</dbReference>
<reference evidence="4 5" key="1">
    <citation type="submission" date="2017-05" db="EMBL/GenBank/DDBJ databases">
        <title>Vagococcus spp. assemblies.</title>
        <authorList>
            <person name="Gulvik C.A."/>
        </authorList>
    </citation>
    <scope>NUCLEOTIDE SEQUENCE [LARGE SCALE GENOMIC DNA]</scope>
    <source>
        <strain evidence="4 5">CCUG 41755</strain>
    </source>
</reference>
<evidence type="ECO:0000256" key="3">
    <source>
        <dbReference type="ARBA" id="ARBA00023002"/>
    </source>
</evidence>
<proteinExistence type="predicted"/>
<dbReference type="AlphaFoldDB" id="A0A430AD28"/>
<dbReference type="OrthoDB" id="9780707at2"/>
<comment type="caution">
    <text evidence="4">The sequence shown here is derived from an EMBL/GenBank/DDBJ whole genome shotgun (WGS) entry which is preliminary data.</text>
</comment>
<dbReference type="GO" id="GO:0016994">
    <property type="term" value="F:precorrin-6A reductase activity"/>
    <property type="evidence" value="ECO:0007669"/>
    <property type="project" value="InterPro"/>
</dbReference>
<keyword evidence="2" id="KW-0169">Cobalamin biosynthesis</keyword>
<keyword evidence="3" id="KW-0560">Oxidoreductase</keyword>
<dbReference type="NCBIfam" id="TIGR00715">
    <property type="entry name" value="precor6x_red"/>
    <property type="match status" value="1"/>
</dbReference>
<gene>
    <name evidence="4" type="ORF">CBF31_03520</name>
</gene>
<keyword evidence="5" id="KW-1185">Reference proteome</keyword>
<accession>A0A430AD28</accession>
<dbReference type="Pfam" id="PF02571">
    <property type="entry name" value="CbiJ"/>
    <property type="match status" value="1"/>
</dbReference>
<dbReference type="PANTHER" id="PTHR36925:SF1">
    <property type="entry name" value="COBALT-PRECORRIN-6A REDUCTASE"/>
    <property type="match status" value="1"/>
</dbReference>
<dbReference type="GO" id="GO:0009236">
    <property type="term" value="P:cobalamin biosynthetic process"/>
    <property type="evidence" value="ECO:0007669"/>
    <property type="project" value="UniProtKB-UniPathway"/>
</dbReference>
<dbReference type="PROSITE" id="PS51014">
    <property type="entry name" value="COBK_CBIJ"/>
    <property type="match status" value="1"/>
</dbReference>